<sequence length="65" mass="7678">MRGIQIKIDVKCSADGCENKARKRARIFGLDKSQNITKEIFIQNFCKNHFKQIRKCDNFIEELNM</sequence>
<reference evidence="1" key="1">
    <citation type="journal article" date="2015" name="Nature">
        <title>Complex archaea that bridge the gap between prokaryotes and eukaryotes.</title>
        <authorList>
            <person name="Spang A."/>
            <person name="Saw J.H."/>
            <person name="Jorgensen S.L."/>
            <person name="Zaremba-Niedzwiedzka K."/>
            <person name="Martijn J."/>
            <person name="Lind A.E."/>
            <person name="van Eijk R."/>
            <person name="Schleper C."/>
            <person name="Guy L."/>
            <person name="Ettema T.J."/>
        </authorList>
    </citation>
    <scope>NUCLEOTIDE SEQUENCE</scope>
</reference>
<evidence type="ECO:0000313" key="1">
    <source>
        <dbReference type="EMBL" id="KKM79963.1"/>
    </source>
</evidence>
<organism evidence="1">
    <name type="scientific">marine sediment metagenome</name>
    <dbReference type="NCBI Taxonomy" id="412755"/>
    <lineage>
        <taxon>unclassified sequences</taxon>
        <taxon>metagenomes</taxon>
        <taxon>ecological metagenomes</taxon>
    </lineage>
</organism>
<accession>A0A0F9KDC8</accession>
<name>A0A0F9KDC8_9ZZZZ</name>
<dbReference type="AlphaFoldDB" id="A0A0F9KDC8"/>
<dbReference type="EMBL" id="LAZR01008259">
    <property type="protein sequence ID" value="KKM79963.1"/>
    <property type="molecule type" value="Genomic_DNA"/>
</dbReference>
<protein>
    <submittedName>
        <fullName evidence="1">Uncharacterized protein</fullName>
    </submittedName>
</protein>
<comment type="caution">
    <text evidence="1">The sequence shown here is derived from an EMBL/GenBank/DDBJ whole genome shotgun (WGS) entry which is preliminary data.</text>
</comment>
<proteinExistence type="predicted"/>
<gene>
    <name evidence="1" type="ORF">LCGC14_1344690</name>
</gene>